<accession>A0A3N0XNV1</accession>
<dbReference type="AlphaFoldDB" id="A0A3N0XNV1"/>
<dbReference type="EMBL" id="RJVU01067364">
    <property type="protein sequence ID" value="ROI83716.1"/>
    <property type="molecule type" value="Genomic_DNA"/>
</dbReference>
<evidence type="ECO:0000256" key="2">
    <source>
        <dbReference type="SAM" id="MobiDB-lite"/>
    </source>
</evidence>
<proteinExistence type="predicted"/>
<feature type="compositionally biased region" description="Polar residues" evidence="2">
    <location>
        <begin position="424"/>
        <end position="437"/>
    </location>
</feature>
<organism evidence="4 5">
    <name type="scientific">Anabarilius grahami</name>
    <name type="common">Kanglang fish</name>
    <name type="synonym">Barilius grahami</name>
    <dbReference type="NCBI Taxonomy" id="495550"/>
    <lineage>
        <taxon>Eukaryota</taxon>
        <taxon>Metazoa</taxon>
        <taxon>Chordata</taxon>
        <taxon>Craniata</taxon>
        <taxon>Vertebrata</taxon>
        <taxon>Euteleostomi</taxon>
        <taxon>Actinopterygii</taxon>
        <taxon>Neopterygii</taxon>
        <taxon>Teleostei</taxon>
        <taxon>Ostariophysi</taxon>
        <taxon>Cypriniformes</taxon>
        <taxon>Xenocyprididae</taxon>
        <taxon>Xenocypridinae</taxon>
        <taxon>Xenocypridinae incertae sedis</taxon>
        <taxon>Anabarilius</taxon>
    </lineage>
</organism>
<feature type="compositionally biased region" description="Basic residues" evidence="2">
    <location>
        <begin position="281"/>
        <end position="296"/>
    </location>
</feature>
<keyword evidence="1" id="KW-0175">Coiled coil</keyword>
<feature type="coiled-coil region" evidence="1">
    <location>
        <begin position="112"/>
        <end position="207"/>
    </location>
</feature>
<feature type="region of interest" description="Disordered" evidence="2">
    <location>
        <begin position="407"/>
        <end position="437"/>
    </location>
</feature>
<feature type="region of interest" description="Disordered" evidence="2">
    <location>
        <begin position="254"/>
        <end position="304"/>
    </location>
</feature>
<dbReference type="InterPro" id="IPR058030">
    <property type="entry name" value="TRIM8/14/16/25/29/45/65_CC"/>
</dbReference>
<evidence type="ECO:0000256" key="1">
    <source>
        <dbReference type="SAM" id="Coils"/>
    </source>
</evidence>
<protein>
    <recommendedName>
        <fullName evidence="3">TRIM8/14/16/25/29/45/65 coiled-coil region domain-containing protein</fullName>
    </recommendedName>
</protein>
<feature type="region of interest" description="Disordered" evidence="2">
    <location>
        <begin position="340"/>
        <end position="368"/>
    </location>
</feature>
<reference evidence="4 5" key="1">
    <citation type="submission" date="2018-10" db="EMBL/GenBank/DDBJ databases">
        <title>Genome assembly for a Yunnan-Guizhou Plateau 3E fish, Anabarilius grahami (Regan), and its evolutionary and genetic applications.</title>
        <authorList>
            <person name="Jiang W."/>
        </authorList>
    </citation>
    <scope>NUCLEOTIDE SEQUENCE [LARGE SCALE GENOMIC DNA]</scope>
    <source>
        <strain evidence="4">AG-KIZ</strain>
        <tissue evidence="4">Muscle</tissue>
    </source>
</reference>
<evidence type="ECO:0000259" key="3">
    <source>
        <dbReference type="Pfam" id="PF25600"/>
    </source>
</evidence>
<dbReference type="Pfam" id="PF25600">
    <property type="entry name" value="TRIM_CC"/>
    <property type="match status" value="1"/>
</dbReference>
<feature type="compositionally biased region" description="Basic and acidic residues" evidence="2">
    <location>
        <begin position="348"/>
        <end position="368"/>
    </location>
</feature>
<sequence length="437" mass="49724">MLLCLCHVLPGIQLCFIPPPLLLHPAPPWSSVPALPQSPGILASLRTLVAALDPSVSPSLVGPAWVSTSIGSISMSSPWLILPPLNPPWAFFLPVVWVPAGVFLLSSPPWLLKQFKETQIKLRQRIQQREKNLQQLRESVESHKRSAQTAVEDSERIFTELIRSIERSRSEATHRIRDQEKAAVSQAEELEQEINDLRKRDAELEQLLHTNDHLHVLQLRVKLEDFCKDELKKISDRGNTRAIYTSSKEIHLEKTIKEKNYKQEQETRHTTSTKHEPPKESKKKKQINGLGKKKSRKVVEQRQNAGVMECQARGVEEGLETEAEQEARVESEDLEARVDTAEQGARVEPAEHETTMAEQETTRAEQLELETNKVEQAELETTMEEQETPKVEQAEFIIGLCGHSQADRRLGDQNQPPRLWQGANCVQRQPQWSRQGE</sequence>
<feature type="domain" description="TRIM8/14/16/25/29/45/65 coiled-coil region" evidence="3">
    <location>
        <begin position="126"/>
        <end position="218"/>
    </location>
</feature>
<name>A0A3N0XNV1_ANAGA</name>
<dbReference type="OrthoDB" id="9903688at2759"/>
<evidence type="ECO:0000313" key="5">
    <source>
        <dbReference type="Proteomes" id="UP000281406"/>
    </source>
</evidence>
<keyword evidence="5" id="KW-1185">Reference proteome</keyword>
<gene>
    <name evidence="4" type="ORF">DPX16_14658</name>
</gene>
<comment type="caution">
    <text evidence="4">The sequence shown here is derived from an EMBL/GenBank/DDBJ whole genome shotgun (WGS) entry which is preliminary data.</text>
</comment>
<dbReference type="Proteomes" id="UP000281406">
    <property type="component" value="Unassembled WGS sequence"/>
</dbReference>
<evidence type="ECO:0000313" key="4">
    <source>
        <dbReference type="EMBL" id="ROI83716.1"/>
    </source>
</evidence>
<feature type="compositionally biased region" description="Basic and acidic residues" evidence="2">
    <location>
        <begin position="254"/>
        <end position="280"/>
    </location>
</feature>